<dbReference type="Proteomes" id="UP000887577">
    <property type="component" value="Unplaced"/>
</dbReference>
<sequence>MDASPVLAAMLESGLKESAENKMYIPDFSFEIVEAAIKLCYNRYIPLNFTLEDILSIYRFADKYQMKLIMAKSTPVYGSESLDKDLVFKIFMNTLCPVDIYTEDSDAVDIYSEDSDAEN</sequence>
<evidence type="ECO:0000313" key="2">
    <source>
        <dbReference type="Proteomes" id="UP000887577"/>
    </source>
</evidence>
<dbReference type="SUPFAM" id="SSF54695">
    <property type="entry name" value="POZ domain"/>
    <property type="match status" value="1"/>
</dbReference>
<keyword evidence="2" id="KW-1185">Reference proteome</keyword>
<dbReference type="AlphaFoldDB" id="A0A914Y816"/>
<dbReference type="Pfam" id="PF00651">
    <property type="entry name" value="BTB"/>
    <property type="match status" value="1"/>
</dbReference>
<protein>
    <submittedName>
        <fullName evidence="3">BTB domain-containing protein</fullName>
    </submittedName>
</protein>
<dbReference type="CDD" id="cd18186">
    <property type="entry name" value="BTB_POZ_ZBTB_KLHL-like"/>
    <property type="match status" value="1"/>
</dbReference>
<organism evidence="2 3">
    <name type="scientific">Panagrolaimus superbus</name>
    <dbReference type="NCBI Taxonomy" id="310955"/>
    <lineage>
        <taxon>Eukaryota</taxon>
        <taxon>Metazoa</taxon>
        <taxon>Ecdysozoa</taxon>
        <taxon>Nematoda</taxon>
        <taxon>Chromadorea</taxon>
        <taxon>Rhabditida</taxon>
        <taxon>Tylenchina</taxon>
        <taxon>Panagrolaimomorpha</taxon>
        <taxon>Panagrolaimoidea</taxon>
        <taxon>Panagrolaimidae</taxon>
        <taxon>Panagrolaimus</taxon>
    </lineage>
</organism>
<feature type="domain" description="BTB" evidence="1">
    <location>
        <begin position="3"/>
        <end position="72"/>
    </location>
</feature>
<proteinExistence type="predicted"/>
<accession>A0A914Y816</accession>
<reference evidence="3" key="1">
    <citation type="submission" date="2022-11" db="UniProtKB">
        <authorList>
            <consortium name="WormBaseParasite"/>
        </authorList>
    </citation>
    <scope>IDENTIFICATION</scope>
</reference>
<dbReference type="WBParaSite" id="PSU_v2.g13740.t1">
    <property type="protein sequence ID" value="PSU_v2.g13740.t1"/>
    <property type="gene ID" value="PSU_v2.g13740"/>
</dbReference>
<name>A0A914Y816_9BILA</name>
<dbReference type="InterPro" id="IPR000210">
    <property type="entry name" value="BTB/POZ_dom"/>
</dbReference>
<evidence type="ECO:0000313" key="3">
    <source>
        <dbReference type="WBParaSite" id="PSU_v2.g13740.t1"/>
    </source>
</evidence>
<evidence type="ECO:0000259" key="1">
    <source>
        <dbReference type="Pfam" id="PF00651"/>
    </source>
</evidence>
<dbReference type="InterPro" id="IPR011333">
    <property type="entry name" value="SKP1/BTB/POZ_sf"/>
</dbReference>
<dbReference type="Gene3D" id="3.30.710.10">
    <property type="entry name" value="Potassium Channel Kv1.1, Chain A"/>
    <property type="match status" value="1"/>
</dbReference>